<protein>
    <submittedName>
        <fullName evidence="2">Uncharacterized protein</fullName>
    </submittedName>
</protein>
<name>V4C6G1_LOTGI</name>
<feature type="compositionally biased region" description="Basic and acidic residues" evidence="1">
    <location>
        <begin position="65"/>
        <end position="79"/>
    </location>
</feature>
<sequence length="169" mass="19590">MECYFLTIYSVMTYRLPKELVYPPADKDVCLDIKEKKLQTRKSRNKQHQRVPNHTKHPSSRPHTVKTETKSKTSKDLQTKRTSISAHGKLERSVVLDTNKQSTDNDKENIPVKPNVQIKISESDQSEEEVEEDEEAWKNIPSECWQSRTVEKGYYLKGHSRLIIFSGAS</sequence>
<proteinExistence type="predicted"/>
<dbReference type="Proteomes" id="UP000030746">
    <property type="component" value="Unassembled WGS sequence"/>
</dbReference>
<evidence type="ECO:0000313" key="3">
    <source>
        <dbReference type="Proteomes" id="UP000030746"/>
    </source>
</evidence>
<dbReference type="GeneID" id="20238013"/>
<dbReference type="CTD" id="20238013"/>
<dbReference type="KEGG" id="lgi:LOTGIDRAFT_159272"/>
<evidence type="ECO:0000256" key="1">
    <source>
        <dbReference type="SAM" id="MobiDB-lite"/>
    </source>
</evidence>
<dbReference type="AlphaFoldDB" id="V4C6G1"/>
<gene>
    <name evidence="2" type="ORF">LOTGIDRAFT_159272</name>
</gene>
<keyword evidence="3" id="KW-1185">Reference proteome</keyword>
<dbReference type="EMBL" id="KB201305">
    <property type="protein sequence ID" value="ESO97249.1"/>
    <property type="molecule type" value="Genomic_DNA"/>
</dbReference>
<feature type="compositionally biased region" description="Basic residues" evidence="1">
    <location>
        <begin position="39"/>
        <end position="64"/>
    </location>
</feature>
<dbReference type="RefSeq" id="XP_009051857.1">
    <property type="nucleotide sequence ID" value="XM_009053609.1"/>
</dbReference>
<evidence type="ECO:0000313" key="2">
    <source>
        <dbReference type="EMBL" id="ESO97249.1"/>
    </source>
</evidence>
<feature type="region of interest" description="Disordered" evidence="1">
    <location>
        <begin position="37"/>
        <end position="110"/>
    </location>
</feature>
<dbReference type="HOGENOM" id="CLU_1580286_0_0_1"/>
<reference evidence="2 3" key="1">
    <citation type="journal article" date="2013" name="Nature">
        <title>Insights into bilaterian evolution from three spiralian genomes.</title>
        <authorList>
            <person name="Simakov O."/>
            <person name="Marletaz F."/>
            <person name="Cho S.J."/>
            <person name="Edsinger-Gonzales E."/>
            <person name="Havlak P."/>
            <person name="Hellsten U."/>
            <person name="Kuo D.H."/>
            <person name="Larsson T."/>
            <person name="Lv J."/>
            <person name="Arendt D."/>
            <person name="Savage R."/>
            <person name="Osoegawa K."/>
            <person name="de Jong P."/>
            <person name="Grimwood J."/>
            <person name="Chapman J.A."/>
            <person name="Shapiro H."/>
            <person name="Aerts A."/>
            <person name="Otillar R.P."/>
            <person name="Terry A.Y."/>
            <person name="Boore J.L."/>
            <person name="Grigoriev I.V."/>
            <person name="Lindberg D.R."/>
            <person name="Seaver E.C."/>
            <person name="Weisblat D.A."/>
            <person name="Putnam N.H."/>
            <person name="Rokhsar D.S."/>
        </authorList>
    </citation>
    <scope>NUCLEOTIDE SEQUENCE [LARGE SCALE GENOMIC DNA]</scope>
</reference>
<organism evidence="2 3">
    <name type="scientific">Lottia gigantea</name>
    <name type="common">Giant owl limpet</name>
    <dbReference type="NCBI Taxonomy" id="225164"/>
    <lineage>
        <taxon>Eukaryota</taxon>
        <taxon>Metazoa</taxon>
        <taxon>Spiralia</taxon>
        <taxon>Lophotrochozoa</taxon>
        <taxon>Mollusca</taxon>
        <taxon>Gastropoda</taxon>
        <taxon>Patellogastropoda</taxon>
        <taxon>Lottioidea</taxon>
        <taxon>Lottiidae</taxon>
        <taxon>Lottia</taxon>
    </lineage>
</organism>
<accession>V4C6G1</accession>